<name>A0A4Z2F7F9_9TELE</name>
<accession>A0A4Z2F7F9</accession>
<dbReference type="Proteomes" id="UP000314294">
    <property type="component" value="Unassembled WGS sequence"/>
</dbReference>
<dbReference type="AlphaFoldDB" id="A0A4Z2F7F9"/>
<organism evidence="1 2">
    <name type="scientific">Liparis tanakae</name>
    <name type="common">Tanaka's snailfish</name>
    <dbReference type="NCBI Taxonomy" id="230148"/>
    <lineage>
        <taxon>Eukaryota</taxon>
        <taxon>Metazoa</taxon>
        <taxon>Chordata</taxon>
        <taxon>Craniata</taxon>
        <taxon>Vertebrata</taxon>
        <taxon>Euteleostomi</taxon>
        <taxon>Actinopterygii</taxon>
        <taxon>Neopterygii</taxon>
        <taxon>Teleostei</taxon>
        <taxon>Neoteleostei</taxon>
        <taxon>Acanthomorphata</taxon>
        <taxon>Eupercaria</taxon>
        <taxon>Perciformes</taxon>
        <taxon>Cottioidei</taxon>
        <taxon>Cottales</taxon>
        <taxon>Liparidae</taxon>
        <taxon>Liparis</taxon>
    </lineage>
</organism>
<protein>
    <submittedName>
        <fullName evidence="1">Uncharacterized protein</fullName>
    </submittedName>
</protein>
<keyword evidence="2" id="KW-1185">Reference proteome</keyword>
<sequence>MLVSSRGAGVQNRGLLLDESPSRRLLSPAGILRQAGTAARRDAKMYISENEPVGSRLSALFC</sequence>
<reference evidence="1 2" key="1">
    <citation type="submission" date="2019-03" db="EMBL/GenBank/DDBJ databases">
        <title>First draft genome of Liparis tanakae, snailfish: a comprehensive survey of snailfish specific genes.</title>
        <authorList>
            <person name="Kim W."/>
            <person name="Song I."/>
            <person name="Jeong J.-H."/>
            <person name="Kim D."/>
            <person name="Kim S."/>
            <person name="Ryu S."/>
            <person name="Song J.Y."/>
            <person name="Lee S.K."/>
        </authorList>
    </citation>
    <scope>NUCLEOTIDE SEQUENCE [LARGE SCALE GENOMIC DNA]</scope>
    <source>
        <tissue evidence="1">Muscle</tissue>
    </source>
</reference>
<proteinExistence type="predicted"/>
<gene>
    <name evidence="1" type="ORF">EYF80_052701</name>
</gene>
<comment type="caution">
    <text evidence="1">The sequence shown here is derived from an EMBL/GenBank/DDBJ whole genome shotgun (WGS) entry which is preliminary data.</text>
</comment>
<dbReference type="EMBL" id="SRLO01001528">
    <property type="protein sequence ID" value="TNN37139.1"/>
    <property type="molecule type" value="Genomic_DNA"/>
</dbReference>
<evidence type="ECO:0000313" key="2">
    <source>
        <dbReference type="Proteomes" id="UP000314294"/>
    </source>
</evidence>
<evidence type="ECO:0000313" key="1">
    <source>
        <dbReference type="EMBL" id="TNN37139.1"/>
    </source>
</evidence>